<dbReference type="Proteomes" id="UP000222831">
    <property type="component" value="Segment"/>
</dbReference>
<keyword evidence="2" id="KW-1185">Reference proteome</keyword>
<evidence type="ECO:0000313" key="1">
    <source>
        <dbReference type="EMBL" id="BAW19087.1"/>
    </source>
</evidence>
<sequence length="110" mass="12650">MFLNLDGGGAYAAMIHSDELENVRRLDVSGFDPKELKEKLRYAALSKIAAALNNNRQRFQHLDIDRRAEELSEHAKQLFDKDDGHPIDQVFLQAAIYMHTLIDHFIWTGL</sequence>
<organism evidence="1 2">
    <name type="scientific">Ralstonia phage RP12</name>
    <dbReference type="NCBI Taxonomy" id="1923889"/>
    <lineage>
        <taxon>Viruses</taxon>
        <taxon>Duplodnaviria</taxon>
        <taxon>Heunggongvirae</taxon>
        <taxon>Uroviricota</taxon>
        <taxon>Caudoviricetes</taxon>
        <taxon>Chimalliviridae</taxon>
        <taxon>Ripduovirus</taxon>
        <taxon>Ripduovirus RP12</taxon>
    </lineage>
</organism>
<proteinExistence type="predicted"/>
<dbReference type="GeneID" id="40074508"/>
<name>A0A1L7N0U0_9CAUD</name>
<dbReference type="RefSeq" id="YP_009598806.1">
    <property type="nucleotide sequence ID" value="NC_041911.1"/>
</dbReference>
<accession>A0A1L7N0U0</accession>
<dbReference type="KEGG" id="vg:40074508"/>
<reference evidence="1 2" key="1">
    <citation type="submission" date="2016-12" db="EMBL/GenBank/DDBJ databases">
        <title>Characterization of two jumbo phages RP12 and RP31 infecting the phytopathogen Ralstonia solanacearum.</title>
        <authorList>
            <person name="Kawasaki T."/>
            <person name="Yoshikawa G."/>
            <person name="Ogata H."/>
            <person name="Yamada T."/>
        </authorList>
    </citation>
    <scope>NUCLEOTIDE SEQUENCE [LARGE SCALE GENOMIC DNA]</scope>
    <source>
        <strain evidence="1 2">RP12</strain>
    </source>
</reference>
<evidence type="ECO:0000313" key="2">
    <source>
        <dbReference type="Proteomes" id="UP000222831"/>
    </source>
</evidence>
<dbReference type="EMBL" id="AP017924">
    <property type="protein sequence ID" value="BAW19087.1"/>
    <property type="molecule type" value="Genomic_DNA"/>
</dbReference>
<protein>
    <submittedName>
        <fullName evidence="1">Uncharacterized protein</fullName>
    </submittedName>
</protein>